<dbReference type="Pfam" id="PF00581">
    <property type="entry name" value="Rhodanese"/>
    <property type="match status" value="1"/>
</dbReference>
<dbReference type="AlphaFoldDB" id="A0A7D7PZZ4"/>
<dbReference type="Gene3D" id="3.40.250.10">
    <property type="entry name" value="Rhodanese-like domain"/>
    <property type="match status" value="1"/>
</dbReference>
<sequence>MSSPATVSASELQDPHEGALLFLDVRTPVEFGISHIPGSVNAPWLSSRSTPGRSGSYYPASPW</sequence>
<proteinExistence type="predicted"/>
<dbReference type="InterPro" id="IPR001763">
    <property type="entry name" value="Rhodanese-like_dom"/>
</dbReference>
<gene>
    <name evidence="3" type="ORF">CIB50_0000779</name>
</gene>
<feature type="region of interest" description="Disordered" evidence="1">
    <location>
        <begin position="40"/>
        <end position="63"/>
    </location>
</feature>
<name>A0A7D7PZZ4_KOCVA</name>
<feature type="compositionally biased region" description="Polar residues" evidence="1">
    <location>
        <begin position="44"/>
        <end position="53"/>
    </location>
</feature>
<dbReference type="Proteomes" id="UP000216825">
    <property type="component" value="Chromosome"/>
</dbReference>
<reference evidence="3" key="1">
    <citation type="submission" date="2017-08" db="EMBL/GenBank/DDBJ databases">
        <authorList>
            <person name="Minaev M."/>
            <person name="Kurbakov K.A."/>
            <person name="Solodovnikova G.I."/>
            <person name="Kuznetsova O.A."/>
            <person name="Lisitsyn A.B."/>
        </authorList>
    </citation>
    <scope>NUCLEOTIDE SEQUENCE</scope>
    <source>
        <strain evidence="3">80</strain>
    </source>
</reference>
<keyword evidence="4" id="KW-1185">Reference proteome</keyword>
<dbReference type="RefSeq" id="WP_094393295.1">
    <property type="nucleotide sequence ID" value="NZ_CP059343.1"/>
</dbReference>
<protein>
    <recommendedName>
        <fullName evidence="2">Rhodanese domain-containing protein</fullName>
    </recommendedName>
</protein>
<dbReference type="InterPro" id="IPR036873">
    <property type="entry name" value="Rhodanese-like_dom_sf"/>
</dbReference>
<accession>A0A7D7PZZ4</accession>
<evidence type="ECO:0000313" key="3">
    <source>
        <dbReference type="EMBL" id="QMS56079.1"/>
    </source>
</evidence>
<dbReference type="SUPFAM" id="SSF52821">
    <property type="entry name" value="Rhodanese/Cell cycle control phosphatase"/>
    <property type="match status" value="1"/>
</dbReference>
<feature type="domain" description="Rhodanese" evidence="2">
    <location>
        <begin position="16"/>
        <end position="44"/>
    </location>
</feature>
<dbReference type="KEGG" id="kvr:CIB50_0000779"/>
<evidence type="ECO:0000259" key="2">
    <source>
        <dbReference type="PROSITE" id="PS50206"/>
    </source>
</evidence>
<reference evidence="3" key="2">
    <citation type="submission" date="2020-07" db="EMBL/GenBank/DDBJ databases">
        <title>Genome of starter culture bacteria Kocuria salsicia reveals its technological properties and safety for usage in meat industry.</title>
        <authorList>
            <person name="Michael M."/>
            <person name="Konstantin K."/>
            <person name="Evgenii K."/>
            <person name="Galina S."/>
            <person name="Oksana K."/>
            <person name="Andrei L."/>
        </authorList>
    </citation>
    <scope>NUCLEOTIDE SEQUENCE [LARGE SCALE GENOMIC DNA]</scope>
    <source>
        <strain evidence="3">80</strain>
    </source>
</reference>
<evidence type="ECO:0000256" key="1">
    <source>
        <dbReference type="SAM" id="MobiDB-lite"/>
    </source>
</evidence>
<organism evidence="3 4">
    <name type="scientific">Kocuria varians</name>
    <name type="common">Micrococcus varians</name>
    <dbReference type="NCBI Taxonomy" id="1272"/>
    <lineage>
        <taxon>Bacteria</taxon>
        <taxon>Bacillati</taxon>
        <taxon>Actinomycetota</taxon>
        <taxon>Actinomycetes</taxon>
        <taxon>Micrococcales</taxon>
        <taxon>Micrococcaceae</taxon>
        <taxon>Kocuria</taxon>
    </lineage>
</organism>
<dbReference type="PROSITE" id="PS50206">
    <property type="entry name" value="RHODANESE_3"/>
    <property type="match status" value="1"/>
</dbReference>
<dbReference type="EMBL" id="CP059343">
    <property type="protein sequence ID" value="QMS56079.1"/>
    <property type="molecule type" value="Genomic_DNA"/>
</dbReference>
<evidence type="ECO:0000313" key="4">
    <source>
        <dbReference type="Proteomes" id="UP000216825"/>
    </source>
</evidence>